<gene>
    <name evidence="1" type="ORF">AAFF_G00360020</name>
</gene>
<keyword evidence="2" id="KW-1185">Reference proteome</keyword>
<dbReference type="Proteomes" id="UP001221898">
    <property type="component" value="Unassembled WGS sequence"/>
</dbReference>
<organism evidence="1 2">
    <name type="scientific">Aldrovandia affinis</name>
    <dbReference type="NCBI Taxonomy" id="143900"/>
    <lineage>
        <taxon>Eukaryota</taxon>
        <taxon>Metazoa</taxon>
        <taxon>Chordata</taxon>
        <taxon>Craniata</taxon>
        <taxon>Vertebrata</taxon>
        <taxon>Euteleostomi</taxon>
        <taxon>Actinopterygii</taxon>
        <taxon>Neopterygii</taxon>
        <taxon>Teleostei</taxon>
        <taxon>Notacanthiformes</taxon>
        <taxon>Halosauridae</taxon>
        <taxon>Aldrovandia</taxon>
    </lineage>
</organism>
<comment type="caution">
    <text evidence="1">The sequence shown here is derived from an EMBL/GenBank/DDBJ whole genome shotgun (WGS) entry which is preliminary data.</text>
</comment>
<sequence>MPTPRVSYVKGHLFCSAHSTVHPRGPHGNPSTSSRVSVRSALRKSAKVVSDRTGVATGTSDFSSVLPDVPTLSARPRGVEHCQSIPSVSPAPSTNRTCRFCGPGPATDARLTPPFRNPWNSGLGQGCLRRRRAAPVSWNSWWTARRRCSFVLAAHPNTPVRRSR</sequence>
<protein>
    <submittedName>
        <fullName evidence="1">Uncharacterized protein</fullName>
    </submittedName>
</protein>
<reference evidence="1" key="1">
    <citation type="journal article" date="2023" name="Science">
        <title>Genome structures resolve the early diversification of teleost fishes.</title>
        <authorList>
            <person name="Parey E."/>
            <person name="Louis A."/>
            <person name="Montfort J."/>
            <person name="Bouchez O."/>
            <person name="Roques C."/>
            <person name="Iampietro C."/>
            <person name="Lluch J."/>
            <person name="Castinel A."/>
            <person name="Donnadieu C."/>
            <person name="Desvignes T."/>
            <person name="Floi Bucao C."/>
            <person name="Jouanno E."/>
            <person name="Wen M."/>
            <person name="Mejri S."/>
            <person name="Dirks R."/>
            <person name="Jansen H."/>
            <person name="Henkel C."/>
            <person name="Chen W.J."/>
            <person name="Zahm M."/>
            <person name="Cabau C."/>
            <person name="Klopp C."/>
            <person name="Thompson A.W."/>
            <person name="Robinson-Rechavi M."/>
            <person name="Braasch I."/>
            <person name="Lecointre G."/>
            <person name="Bobe J."/>
            <person name="Postlethwait J.H."/>
            <person name="Berthelot C."/>
            <person name="Roest Crollius H."/>
            <person name="Guiguen Y."/>
        </authorList>
    </citation>
    <scope>NUCLEOTIDE SEQUENCE</scope>
    <source>
        <strain evidence="1">NC1722</strain>
    </source>
</reference>
<proteinExistence type="predicted"/>
<name>A0AAD7SKC5_9TELE</name>
<evidence type="ECO:0000313" key="1">
    <source>
        <dbReference type="EMBL" id="KAJ8403086.1"/>
    </source>
</evidence>
<dbReference type="EMBL" id="JAINUG010000060">
    <property type="protein sequence ID" value="KAJ8403086.1"/>
    <property type="molecule type" value="Genomic_DNA"/>
</dbReference>
<evidence type="ECO:0000313" key="2">
    <source>
        <dbReference type="Proteomes" id="UP001221898"/>
    </source>
</evidence>
<accession>A0AAD7SKC5</accession>
<dbReference type="AlphaFoldDB" id="A0AAD7SKC5"/>